<gene>
    <name evidence="2" type="ORF">AR438_05285</name>
</gene>
<keyword evidence="3" id="KW-1185">Reference proteome</keyword>
<dbReference type="InterPro" id="IPR011990">
    <property type="entry name" value="TPR-like_helical_dom_sf"/>
</dbReference>
<dbReference type="SUPFAM" id="SSF48452">
    <property type="entry name" value="TPR-like"/>
    <property type="match status" value="1"/>
</dbReference>
<comment type="caution">
    <text evidence="2">The sequence shown here is derived from an EMBL/GenBank/DDBJ whole genome shotgun (WGS) entry which is preliminary data.</text>
</comment>
<protein>
    <recommendedName>
        <fullName evidence="4">SusD/RagB family nutrient-binding outer membrane lipoprotein</fullName>
    </recommendedName>
</protein>
<dbReference type="EMBL" id="LLYZ01000003">
    <property type="protein sequence ID" value="KQK26659.1"/>
    <property type="molecule type" value="Genomic_DNA"/>
</dbReference>
<reference evidence="2 3" key="1">
    <citation type="submission" date="2015-10" db="EMBL/GenBank/DDBJ databases">
        <title>Chryseobacterium aquaticum genome.</title>
        <authorList>
            <person name="Newman J.D."/>
            <person name="Ferguson M.B."/>
            <person name="Miller J.R."/>
        </authorList>
    </citation>
    <scope>NUCLEOTIDE SEQUENCE [LARGE SCALE GENOMIC DNA]</scope>
    <source>
        <strain evidence="2 3">KCTC 12483</strain>
    </source>
</reference>
<dbReference type="OrthoDB" id="725917at2"/>
<evidence type="ECO:0000256" key="1">
    <source>
        <dbReference type="SAM" id="SignalP"/>
    </source>
</evidence>
<feature type="chain" id="PRO_5006204718" description="SusD/RagB family nutrient-binding outer membrane lipoprotein" evidence="1">
    <location>
        <begin position="24"/>
        <end position="534"/>
    </location>
</feature>
<accession>A0A0Q3KA92</accession>
<evidence type="ECO:0000313" key="2">
    <source>
        <dbReference type="EMBL" id="KQK26659.1"/>
    </source>
</evidence>
<dbReference type="InterPro" id="IPR041662">
    <property type="entry name" value="SusD-like_2"/>
</dbReference>
<keyword evidence="1" id="KW-0732">Signal</keyword>
<sequence>MKMKKVVLILSVFAITFATNSCSDQFDDIDINPNSTEKPLTYGLFNSANKELMDNTRDQWQSARITLPWVQYSAQRAYTEEDRYQYRLSTGVSLWSFSYRVAQDYKSIIDLNNDPATSVQMAKYGPKENQIAAARVMLSYVFLTLADSFGDIPYYSYGNKDADFQALNVNGQLQPKFASQQKVYADILKELKEASEMLDENNIVFSQGDVLFGSGAKLKKFANSLRLRVATRVKGVVPGAEAHIQDAIASGVMTSNDDNVGVGYENNLINPAPLFNDFRTRSDFAISKTFVDLLKGNTGNFNLDPRLFKFATKSKLSAAELADGTNKSLKARILDGSITESTDPADFNGMPYGIPSSLAPSQASSANFFSKNILKPNYTEILMEYSEVQFLLAEANGWSQTNYVNGVRASMERWGVATADINSYVASLPAASKENVLTQKYITLFMQPYEAWAEYRRTGYPNTLLLPGQTGTLNVASGGVTTYTFNSLIAGLTDLPKRLFYPTSVQTLNTVNYQAAAAAIGGDKMDTKLIWDNN</sequence>
<name>A0A0Q3KA92_9FLAO</name>
<dbReference type="Gene3D" id="1.25.40.390">
    <property type="match status" value="1"/>
</dbReference>
<dbReference type="Proteomes" id="UP000051682">
    <property type="component" value="Unassembled WGS sequence"/>
</dbReference>
<evidence type="ECO:0008006" key="4">
    <source>
        <dbReference type="Google" id="ProtNLM"/>
    </source>
</evidence>
<dbReference type="Pfam" id="PF12771">
    <property type="entry name" value="SusD-like_2"/>
    <property type="match status" value="1"/>
</dbReference>
<evidence type="ECO:0000313" key="3">
    <source>
        <dbReference type="Proteomes" id="UP000051682"/>
    </source>
</evidence>
<feature type="signal peptide" evidence="1">
    <location>
        <begin position="1"/>
        <end position="23"/>
    </location>
</feature>
<dbReference type="AlphaFoldDB" id="A0A0Q3KA92"/>
<dbReference type="STRING" id="452084.AR438_05285"/>
<organism evidence="2 3">
    <name type="scientific">Chryseobacterium aquaticum</name>
    <dbReference type="NCBI Taxonomy" id="452084"/>
    <lineage>
        <taxon>Bacteria</taxon>
        <taxon>Pseudomonadati</taxon>
        <taxon>Bacteroidota</taxon>
        <taxon>Flavobacteriia</taxon>
        <taxon>Flavobacteriales</taxon>
        <taxon>Weeksellaceae</taxon>
        <taxon>Chryseobacterium group</taxon>
        <taxon>Chryseobacterium</taxon>
    </lineage>
</organism>
<proteinExistence type="predicted"/>